<feature type="chain" id="PRO_5025504536" evidence="1">
    <location>
        <begin position="29"/>
        <end position="96"/>
    </location>
</feature>
<evidence type="ECO:0000313" key="2">
    <source>
        <dbReference type="EMBL" id="MXU87461.1"/>
    </source>
</evidence>
<sequence length="96" mass="10936">MRLLCQILRIGLPCYVLLHLTQIRGTCANIVPKLNYTESIMALAPLHVHILRVGLHEFLELSILVASNILSYWISVSNTDYSEFLPRVCSLLWRAS</sequence>
<dbReference type="EMBL" id="GIFC01005378">
    <property type="protein sequence ID" value="MXU87461.1"/>
    <property type="molecule type" value="Transcribed_RNA"/>
</dbReference>
<name>A0A6B0UAK3_IXORI</name>
<organism evidence="2">
    <name type="scientific">Ixodes ricinus</name>
    <name type="common">Common tick</name>
    <name type="synonym">Acarus ricinus</name>
    <dbReference type="NCBI Taxonomy" id="34613"/>
    <lineage>
        <taxon>Eukaryota</taxon>
        <taxon>Metazoa</taxon>
        <taxon>Ecdysozoa</taxon>
        <taxon>Arthropoda</taxon>
        <taxon>Chelicerata</taxon>
        <taxon>Arachnida</taxon>
        <taxon>Acari</taxon>
        <taxon>Parasitiformes</taxon>
        <taxon>Ixodida</taxon>
        <taxon>Ixodoidea</taxon>
        <taxon>Ixodidae</taxon>
        <taxon>Ixodinae</taxon>
        <taxon>Ixodes</taxon>
    </lineage>
</organism>
<accession>A0A6B0UAK3</accession>
<dbReference type="AlphaFoldDB" id="A0A6B0UAK3"/>
<keyword evidence="1" id="KW-0732">Signal</keyword>
<protein>
    <submittedName>
        <fullName evidence="2">Putative secreted protein</fullName>
    </submittedName>
</protein>
<proteinExistence type="predicted"/>
<evidence type="ECO:0000256" key="1">
    <source>
        <dbReference type="SAM" id="SignalP"/>
    </source>
</evidence>
<feature type="signal peptide" evidence="1">
    <location>
        <begin position="1"/>
        <end position="28"/>
    </location>
</feature>
<reference evidence="2" key="1">
    <citation type="submission" date="2019-12" db="EMBL/GenBank/DDBJ databases">
        <title>An insight into the sialome of adult female Ixodes ricinus ticks feeding for 6 days.</title>
        <authorList>
            <person name="Perner J."/>
            <person name="Ribeiro J.M.C."/>
        </authorList>
    </citation>
    <scope>NUCLEOTIDE SEQUENCE</scope>
    <source>
        <strain evidence="2">Semi-engorged</strain>
        <tissue evidence="2">Salivary glands</tissue>
    </source>
</reference>